<sequence>MKNKSILLITLFTTVILKLLLGCDEKVKMELSEDVYSNEQMTTRLSENPK</sequence>
<organism evidence="1 2">
    <name type="scientific">Fermentimonas caenicola</name>
    <dbReference type="NCBI Taxonomy" id="1562970"/>
    <lineage>
        <taxon>Bacteria</taxon>
        <taxon>Pseudomonadati</taxon>
        <taxon>Bacteroidota</taxon>
        <taxon>Bacteroidia</taxon>
        <taxon>Bacteroidales</taxon>
        <taxon>Dysgonomonadaceae</taxon>
        <taxon>Fermentimonas</taxon>
    </lineage>
</organism>
<evidence type="ECO:0000313" key="1">
    <source>
        <dbReference type="EMBL" id="CEA17067.1"/>
    </source>
</evidence>
<dbReference type="Proteomes" id="UP000032417">
    <property type="component" value="Chromosome 1"/>
</dbReference>
<protein>
    <submittedName>
        <fullName evidence="1">Uncharacterized protein</fullName>
    </submittedName>
</protein>
<dbReference type="AlphaFoldDB" id="A0A098C574"/>
<evidence type="ECO:0000313" key="2">
    <source>
        <dbReference type="Proteomes" id="UP000032417"/>
    </source>
</evidence>
<dbReference type="KEGG" id="pbt:ING2E5B_2342"/>
<dbReference type="STRING" id="1562970.ING2E5B_2342"/>
<gene>
    <name evidence="1" type="ORF">ING2E5B_2342</name>
</gene>
<keyword evidence="2" id="KW-1185">Reference proteome</keyword>
<reference evidence="1 2" key="1">
    <citation type="submission" date="2014-08" db="EMBL/GenBank/DDBJ databases">
        <authorList>
            <person name="Wibberg D."/>
        </authorList>
    </citation>
    <scope>NUCLEOTIDE SEQUENCE [LARGE SCALE GENOMIC DNA]</scope>
    <source>
        <strain evidence="2">ING2-E5B</strain>
    </source>
</reference>
<name>A0A098C574_9BACT</name>
<proteinExistence type="predicted"/>
<dbReference type="EMBL" id="LN515532">
    <property type="protein sequence ID" value="CEA17067.1"/>
    <property type="molecule type" value="Genomic_DNA"/>
</dbReference>
<dbReference type="HOGENOM" id="CLU_3121063_0_0_10"/>
<accession>A0A098C574</accession>